<dbReference type="HOGENOM" id="CLU_012408_0_0_1"/>
<gene>
    <name evidence="3" type="ORF">GALMADRAFT_146330</name>
</gene>
<feature type="region of interest" description="Disordered" evidence="1">
    <location>
        <begin position="297"/>
        <end position="330"/>
    </location>
</feature>
<evidence type="ECO:0000313" key="3">
    <source>
        <dbReference type="EMBL" id="KDR68370.1"/>
    </source>
</evidence>
<proteinExistence type="predicted"/>
<feature type="compositionally biased region" description="Low complexity" evidence="1">
    <location>
        <begin position="1022"/>
        <end position="1034"/>
    </location>
</feature>
<reference evidence="4" key="1">
    <citation type="journal article" date="2014" name="Proc. Natl. Acad. Sci. U.S.A.">
        <title>Extensive sampling of basidiomycete genomes demonstrates inadequacy of the white-rot/brown-rot paradigm for wood decay fungi.</title>
        <authorList>
            <person name="Riley R."/>
            <person name="Salamov A.A."/>
            <person name="Brown D.W."/>
            <person name="Nagy L.G."/>
            <person name="Floudas D."/>
            <person name="Held B.W."/>
            <person name="Levasseur A."/>
            <person name="Lombard V."/>
            <person name="Morin E."/>
            <person name="Otillar R."/>
            <person name="Lindquist E.A."/>
            <person name="Sun H."/>
            <person name="LaButti K.M."/>
            <person name="Schmutz J."/>
            <person name="Jabbour D."/>
            <person name="Luo H."/>
            <person name="Baker S.E."/>
            <person name="Pisabarro A.G."/>
            <person name="Walton J.D."/>
            <person name="Blanchette R.A."/>
            <person name="Henrissat B."/>
            <person name="Martin F."/>
            <person name="Cullen D."/>
            <person name="Hibbett D.S."/>
            <person name="Grigoriev I.V."/>
        </authorList>
    </citation>
    <scope>NUCLEOTIDE SEQUENCE [LARGE SCALE GENOMIC DNA]</scope>
    <source>
        <strain evidence="4">CBS 339.88</strain>
    </source>
</reference>
<dbReference type="AlphaFoldDB" id="A0A067SBS7"/>
<dbReference type="PROSITE" id="PS50888">
    <property type="entry name" value="BHLH"/>
    <property type="match status" value="1"/>
</dbReference>
<feature type="compositionally biased region" description="Low complexity" evidence="1">
    <location>
        <begin position="1050"/>
        <end position="1060"/>
    </location>
</feature>
<feature type="region of interest" description="Disordered" evidence="1">
    <location>
        <begin position="1115"/>
        <end position="1140"/>
    </location>
</feature>
<dbReference type="SMART" id="SM00353">
    <property type="entry name" value="HLH"/>
    <property type="match status" value="1"/>
</dbReference>
<dbReference type="SUPFAM" id="SSF47459">
    <property type="entry name" value="HLH, helix-loop-helix DNA-binding domain"/>
    <property type="match status" value="1"/>
</dbReference>
<evidence type="ECO:0000256" key="1">
    <source>
        <dbReference type="SAM" id="MobiDB-lite"/>
    </source>
</evidence>
<feature type="compositionally biased region" description="Acidic residues" evidence="1">
    <location>
        <begin position="513"/>
        <end position="541"/>
    </location>
</feature>
<feature type="compositionally biased region" description="Low complexity" evidence="1">
    <location>
        <begin position="565"/>
        <end position="574"/>
    </location>
</feature>
<feature type="domain" description="BHLH" evidence="2">
    <location>
        <begin position="359"/>
        <end position="470"/>
    </location>
</feature>
<feature type="region of interest" description="Disordered" evidence="1">
    <location>
        <begin position="1022"/>
        <end position="1073"/>
    </location>
</feature>
<dbReference type="Proteomes" id="UP000027222">
    <property type="component" value="Unassembled WGS sequence"/>
</dbReference>
<feature type="region of interest" description="Disordered" evidence="1">
    <location>
        <begin position="1"/>
        <end position="52"/>
    </location>
</feature>
<dbReference type="PANTHER" id="PTHR47336:SF2">
    <property type="entry name" value="TRANSCRIPTION FACTOR HMS1-RELATED"/>
    <property type="match status" value="1"/>
</dbReference>
<sequence length="1166" mass="123928">MTSDLGLDPSDPLNLLLHNSSQAGMSSSSSPSQQRQEQQQKTQTELEDANAEDWSKFSALWADPPASSGLGADPLKPYTDMMPMDFADLSSSMGMDMDFNPSMSIEPLALQYDPMKFANSMGFAYDDQYGMLASNELLAGQFPFTFQFGGENGSAGEGTSMESEASELASPQSFGKERRLSVTSSSSSSGASLSPVPESVPSPATGYGSDSASTSIQPKEESIPTNPFANDPAAELAERVRQSAGVMLAVPMHAQLQGLNVHLPSTLPSSAVYTSQLMKFVIVSNLAQAKLPIPRLPRHNSFSAPKSTASTSSSAASTPPPSTPPSGPFKLALNTSALPAAAEIGSTPVAATPASTLPRPKTSHTTIERRYRTNLNARIQSLRMAVPALRVLEDRDGGSGKKIKKNLKGSVLVKSAGATTGTGAVIGVVGAEGEEVDVIDERGFVDGVKVARKCSKANVLGKAVEYIRVLKKREARLKAEQAGLKTLVSGLVGGPALIREWEKEWRARFGGEERDEVEGEEGGDEGDEDSSEDEEGDDDEEGGRKRKRAKAASGGKKAAEKKKPAAAAASGGRETPLMVLASEPGAPEKRKRGRPRKVLPPPAALGAEPQDEVMHGVVPVQGQWGQQPQPQQYLLAVFALFSFFNSPLTSSSTPSTHHTHTGTVLSAHPPLAYAPEIVAQFVAPAGPGPSSPAAGWLGQGQGHWHWQEWVQLFHLAVSVLVLASFVCSWLGVGVGLDFGRVFGFGGSGTEKVVKNGSGDKSRKRLEGPAGWVGFGEESVLEGRAASLSFYERVQIYRAISTKRNASVGDLITLALVIRSASGLGGLASLKAGWVWDAARQLAQRPSSQGDKQVAEALVFEELDTLDDAAALLAAATATPAQSDESRRKTTPLEVIAGVVVKERVKRHLGQLFVRAVAVSDPEQIELEELESETESEEGEQREEEEWRKTVDAARELGGGVEELGRMFERAWKAPGGALDDADLALGGVADNNNNESVNSGLDAEIRALLAALVLYRRLFPSSPSSSSSSQVGSSHADGESEDTLTDGCETPLASSTTFLLSPPPSPRSASTVNAWVRADAAEDAEGARRRKERGRMMFVLRQVLGGRVFEGGEVGRVRGGERGGERGEEEKDGGRMGLEDARDRVVDMIVEVERRERKREVGSSLC</sequence>
<evidence type="ECO:0000313" key="4">
    <source>
        <dbReference type="Proteomes" id="UP000027222"/>
    </source>
</evidence>
<dbReference type="InterPro" id="IPR052099">
    <property type="entry name" value="Regulatory_TF_Diverse"/>
</dbReference>
<feature type="region of interest" description="Disordered" evidence="1">
    <location>
        <begin position="924"/>
        <end position="948"/>
    </location>
</feature>
<feature type="region of interest" description="Disordered" evidence="1">
    <location>
        <begin position="509"/>
        <end position="607"/>
    </location>
</feature>
<dbReference type="InterPro" id="IPR036638">
    <property type="entry name" value="HLH_DNA-bd_sf"/>
</dbReference>
<feature type="compositionally biased region" description="Low complexity" evidence="1">
    <location>
        <begin position="181"/>
        <end position="203"/>
    </location>
</feature>
<feature type="region of interest" description="Disordered" evidence="1">
    <location>
        <begin position="150"/>
        <end position="230"/>
    </location>
</feature>
<feature type="compositionally biased region" description="Pro residues" evidence="1">
    <location>
        <begin position="318"/>
        <end position="327"/>
    </location>
</feature>
<dbReference type="PANTHER" id="PTHR47336">
    <property type="entry name" value="TRANSCRIPTION FACTOR HMS1-RELATED"/>
    <property type="match status" value="1"/>
</dbReference>
<accession>A0A067SBS7</accession>
<feature type="compositionally biased region" description="Low complexity" evidence="1">
    <location>
        <begin position="20"/>
        <end position="43"/>
    </location>
</feature>
<feature type="compositionally biased region" description="Low complexity" evidence="1">
    <location>
        <begin position="303"/>
        <end position="317"/>
    </location>
</feature>
<organism evidence="3 4">
    <name type="scientific">Galerina marginata (strain CBS 339.88)</name>
    <dbReference type="NCBI Taxonomy" id="685588"/>
    <lineage>
        <taxon>Eukaryota</taxon>
        <taxon>Fungi</taxon>
        <taxon>Dikarya</taxon>
        <taxon>Basidiomycota</taxon>
        <taxon>Agaricomycotina</taxon>
        <taxon>Agaricomycetes</taxon>
        <taxon>Agaricomycetidae</taxon>
        <taxon>Agaricales</taxon>
        <taxon>Agaricineae</taxon>
        <taxon>Strophariaceae</taxon>
        <taxon>Galerina</taxon>
    </lineage>
</organism>
<protein>
    <recommendedName>
        <fullName evidence="2">BHLH domain-containing protein</fullName>
    </recommendedName>
</protein>
<dbReference type="STRING" id="685588.A0A067SBS7"/>
<keyword evidence="4" id="KW-1185">Reference proteome</keyword>
<dbReference type="Gene3D" id="4.10.280.10">
    <property type="entry name" value="Helix-loop-helix DNA-binding domain"/>
    <property type="match status" value="1"/>
</dbReference>
<dbReference type="EMBL" id="KL142408">
    <property type="protein sequence ID" value="KDR68370.1"/>
    <property type="molecule type" value="Genomic_DNA"/>
</dbReference>
<feature type="region of interest" description="Disordered" evidence="1">
    <location>
        <begin position="347"/>
        <end position="366"/>
    </location>
</feature>
<feature type="compositionally biased region" description="Acidic residues" evidence="1">
    <location>
        <begin position="924"/>
        <end position="943"/>
    </location>
</feature>
<evidence type="ECO:0000259" key="2">
    <source>
        <dbReference type="PROSITE" id="PS50888"/>
    </source>
</evidence>
<name>A0A067SBS7_GALM3</name>
<feature type="compositionally biased region" description="Polar residues" evidence="1">
    <location>
        <begin position="208"/>
        <end position="228"/>
    </location>
</feature>
<dbReference type="InterPro" id="IPR011598">
    <property type="entry name" value="bHLH_dom"/>
</dbReference>
<dbReference type="GO" id="GO:0046983">
    <property type="term" value="F:protein dimerization activity"/>
    <property type="evidence" value="ECO:0007669"/>
    <property type="project" value="InterPro"/>
</dbReference>
<dbReference type="OrthoDB" id="2133190at2759"/>